<evidence type="ECO:0000256" key="1">
    <source>
        <dbReference type="SAM" id="MobiDB-lite"/>
    </source>
</evidence>
<gene>
    <name evidence="2" type="ORF">GCM10023322_06780</name>
</gene>
<organism evidence="2 3">
    <name type="scientific">Rugosimonospora acidiphila</name>
    <dbReference type="NCBI Taxonomy" id="556531"/>
    <lineage>
        <taxon>Bacteria</taxon>
        <taxon>Bacillati</taxon>
        <taxon>Actinomycetota</taxon>
        <taxon>Actinomycetes</taxon>
        <taxon>Micromonosporales</taxon>
        <taxon>Micromonosporaceae</taxon>
        <taxon>Rugosimonospora</taxon>
    </lineage>
</organism>
<keyword evidence="3" id="KW-1185">Reference proteome</keyword>
<dbReference type="Proteomes" id="UP001501570">
    <property type="component" value="Unassembled WGS sequence"/>
</dbReference>
<evidence type="ECO:0000313" key="2">
    <source>
        <dbReference type="EMBL" id="GAA5178786.1"/>
    </source>
</evidence>
<sequence>MGHAEQGRERAHDEPGGAPVSGTRRGGQVVGYVLVSGVVYQLDGILRRHRVRNRWMRISVPPDAVPGCRSRWPAFYSASGLPGHEVIDAARALKIQHESLERLRTFDARTTAPTIRTVQPFERSHPCPGKDDHFEGRMGWRDAG</sequence>
<feature type="compositionally biased region" description="Basic and acidic residues" evidence="1">
    <location>
        <begin position="1"/>
        <end position="15"/>
    </location>
</feature>
<dbReference type="EMBL" id="BAABJQ010000002">
    <property type="protein sequence ID" value="GAA5178786.1"/>
    <property type="molecule type" value="Genomic_DNA"/>
</dbReference>
<accession>A0ABP9RK48</accession>
<feature type="region of interest" description="Disordered" evidence="1">
    <location>
        <begin position="1"/>
        <end position="24"/>
    </location>
</feature>
<evidence type="ECO:0000313" key="3">
    <source>
        <dbReference type="Proteomes" id="UP001501570"/>
    </source>
</evidence>
<proteinExistence type="predicted"/>
<name>A0ABP9RK48_9ACTN</name>
<reference evidence="3" key="1">
    <citation type="journal article" date="2019" name="Int. J. Syst. Evol. Microbiol.">
        <title>The Global Catalogue of Microorganisms (GCM) 10K type strain sequencing project: providing services to taxonomists for standard genome sequencing and annotation.</title>
        <authorList>
            <consortium name="The Broad Institute Genomics Platform"/>
            <consortium name="The Broad Institute Genome Sequencing Center for Infectious Disease"/>
            <person name="Wu L."/>
            <person name="Ma J."/>
        </authorList>
    </citation>
    <scope>NUCLEOTIDE SEQUENCE [LARGE SCALE GENOMIC DNA]</scope>
    <source>
        <strain evidence="3">JCM 18304</strain>
    </source>
</reference>
<protein>
    <submittedName>
        <fullName evidence="2">Uncharacterized protein</fullName>
    </submittedName>
</protein>
<comment type="caution">
    <text evidence="2">The sequence shown here is derived from an EMBL/GenBank/DDBJ whole genome shotgun (WGS) entry which is preliminary data.</text>
</comment>